<dbReference type="InterPro" id="IPR019258">
    <property type="entry name" value="Mediator_Med4"/>
</dbReference>
<feature type="compositionally biased region" description="Low complexity" evidence="10">
    <location>
        <begin position="240"/>
        <end position="252"/>
    </location>
</feature>
<evidence type="ECO:0000256" key="4">
    <source>
        <dbReference type="ARBA" id="ARBA00023015"/>
    </source>
</evidence>
<dbReference type="PANTHER" id="PTHR13208:SF2">
    <property type="entry name" value="MEDIATOR OF RNA POLYMERASE II TRANSCRIPTION SUBUNIT 4"/>
    <property type="match status" value="1"/>
</dbReference>
<keyword evidence="8" id="KW-0010">Activator</keyword>
<dbReference type="GO" id="GO:0070847">
    <property type="term" value="C:core mediator complex"/>
    <property type="evidence" value="ECO:0007669"/>
    <property type="project" value="TreeGrafter"/>
</dbReference>
<keyword evidence="9" id="KW-0175">Coiled coil</keyword>
<dbReference type="OrthoDB" id="1929813at2759"/>
<evidence type="ECO:0000256" key="2">
    <source>
        <dbReference type="ARBA" id="ARBA00009626"/>
    </source>
</evidence>
<keyword evidence="11" id="KW-1185">Reference proteome</keyword>
<comment type="similarity">
    <text evidence="2 8">Belongs to the Mediator complex subunit 4 family.</text>
</comment>
<comment type="subcellular location">
    <subcellularLocation>
        <location evidence="1 8">Nucleus</location>
    </subcellularLocation>
</comment>
<gene>
    <name evidence="12" type="primary">LOC113496803</name>
    <name evidence="8" type="synonym">MED4</name>
</gene>
<proteinExistence type="inferred from homology"/>
<keyword evidence="6 8" id="KW-0539">Nucleus</keyword>
<dbReference type="GO" id="GO:0016592">
    <property type="term" value="C:mediator complex"/>
    <property type="evidence" value="ECO:0007669"/>
    <property type="project" value="InterPro"/>
</dbReference>
<feature type="region of interest" description="Disordered" evidence="10">
    <location>
        <begin position="215"/>
        <end position="252"/>
    </location>
</feature>
<dbReference type="CTD" id="29079"/>
<comment type="function">
    <text evidence="8">Component of the Mediator complex, a coactivator involved in the regulated transcription of nearly all RNA polymerase II-dependent genes. Mediator functions as a bridge to convey information from gene-specific regulatory proteins to the basal RNA polymerase II transcription machinery. Mediator is recruited to promoters by direct interactions with regulatory proteins and serves as a scaffold for the assembly of a functional preinitiation complex with RNA polymerase II and the general transcription factors.</text>
</comment>
<dbReference type="InParanoid" id="A0A7E5VUE4"/>
<name>A0A7E5VUE4_TRINI</name>
<evidence type="ECO:0000256" key="6">
    <source>
        <dbReference type="ARBA" id="ARBA00023242"/>
    </source>
</evidence>
<dbReference type="Proteomes" id="UP000322000">
    <property type="component" value="Chromosome 8"/>
</dbReference>
<keyword evidence="4 8" id="KW-0805">Transcription regulation</keyword>
<dbReference type="PANTHER" id="PTHR13208">
    <property type="entry name" value="MEDIATOR OF RNA POLYMERASE II TRANSCRIPTION SUBUNIT 4"/>
    <property type="match status" value="1"/>
</dbReference>
<sequence>MASHLSTKDRLLALIDDIELISKEMIEVSIAPKPQKLSAADHASLTELLLSKDTELKKTLELADEQAKIQQKMNDLKAEVENKDQDIFHLQRQLKDAEQILATSLYQARQKLASIVKSRKRPVPSEELIKFAHRISASNAVSAPLSWQPGDPRRPYPTDLEMRLGMLGRLCDLPLNGHTPSTLNELHRMTTGGVVPASATNQFTWHPTGELHMSVGGGNSVAIDGRGKDAPNQEDVEVMSTDSSSSSSSDSQ</sequence>
<evidence type="ECO:0000313" key="12">
    <source>
        <dbReference type="RefSeq" id="XP_026731944.1"/>
    </source>
</evidence>
<comment type="subunit">
    <text evidence="8">Component of the Mediator complex.</text>
</comment>
<organism evidence="11 12">
    <name type="scientific">Trichoplusia ni</name>
    <name type="common">Cabbage looper</name>
    <dbReference type="NCBI Taxonomy" id="7111"/>
    <lineage>
        <taxon>Eukaryota</taxon>
        <taxon>Metazoa</taxon>
        <taxon>Ecdysozoa</taxon>
        <taxon>Arthropoda</taxon>
        <taxon>Hexapoda</taxon>
        <taxon>Insecta</taxon>
        <taxon>Pterygota</taxon>
        <taxon>Neoptera</taxon>
        <taxon>Endopterygota</taxon>
        <taxon>Lepidoptera</taxon>
        <taxon>Glossata</taxon>
        <taxon>Ditrysia</taxon>
        <taxon>Noctuoidea</taxon>
        <taxon>Noctuidae</taxon>
        <taxon>Plusiinae</taxon>
        <taxon>Trichoplusia</taxon>
    </lineage>
</organism>
<dbReference type="Pfam" id="PF10018">
    <property type="entry name" value="Med4"/>
    <property type="match status" value="1"/>
</dbReference>
<dbReference type="GO" id="GO:0003712">
    <property type="term" value="F:transcription coregulator activity"/>
    <property type="evidence" value="ECO:0007669"/>
    <property type="project" value="InterPro"/>
</dbReference>
<evidence type="ECO:0000256" key="9">
    <source>
        <dbReference type="SAM" id="Coils"/>
    </source>
</evidence>
<dbReference type="RefSeq" id="XP_026731944.1">
    <property type="nucleotide sequence ID" value="XM_026876143.1"/>
</dbReference>
<accession>A0A7E5VUE4</accession>
<evidence type="ECO:0000256" key="1">
    <source>
        <dbReference type="ARBA" id="ARBA00004123"/>
    </source>
</evidence>
<dbReference type="GeneID" id="113496803"/>
<protein>
    <recommendedName>
        <fullName evidence="3 8">Mediator of RNA polymerase II transcription subunit 4</fullName>
    </recommendedName>
    <alternativeName>
        <fullName evidence="7 8">Mediator complex subunit 4</fullName>
    </alternativeName>
</protein>
<dbReference type="KEGG" id="tnl:113496803"/>
<dbReference type="AlphaFoldDB" id="A0A7E5VUE4"/>
<reference evidence="12" key="1">
    <citation type="submission" date="2025-08" db="UniProtKB">
        <authorList>
            <consortium name="RefSeq"/>
        </authorList>
    </citation>
    <scope>IDENTIFICATION</scope>
</reference>
<dbReference type="GO" id="GO:0006357">
    <property type="term" value="P:regulation of transcription by RNA polymerase II"/>
    <property type="evidence" value="ECO:0007669"/>
    <property type="project" value="InterPro"/>
</dbReference>
<keyword evidence="5 8" id="KW-0804">Transcription</keyword>
<evidence type="ECO:0000256" key="8">
    <source>
        <dbReference type="RuleBase" id="RU364141"/>
    </source>
</evidence>
<evidence type="ECO:0000256" key="10">
    <source>
        <dbReference type="SAM" id="MobiDB-lite"/>
    </source>
</evidence>
<evidence type="ECO:0000256" key="7">
    <source>
        <dbReference type="ARBA" id="ARBA00031257"/>
    </source>
</evidence>
<evidence type="ECO:0000256" key="5">
    <source>
        <dbReference type="ARBA" id="ARBA00023163"/>
    </source>
</evidence>
<dbReference type="FunCoup" id="A0A7E5VUE4">
    <property type="interactions" value="2254"/>
</dbReference>
<evidence type="ECO:0000313" key="11">
    <source>
        <dbReference type="Proteomes" id="UP000322000"/>
    </source>
</evidence>
<evidence type="ECO:0000256" key="3">
    <source>
        <dbReference type="ARBA" id="ARBA00020629"/>
    </source>
</evidence>
<feature type="coiled-coil region" evidence="9">
    <location>
        <begin position="59"/>
        <end position="100"/>
    </location>
</feature>